<dbReference type="AlphaFoldDB" id="A0A6I8QN11"/>
<feature type="region of interest" description="Disordered" evidence="3">
    <location>
        <begin position="458"/>
        <end position="502"/>
    </location>
</feature>
<evidence type="ECO:0000256" key="3">
    <source>
        <dbReference type="SAM" id="MobiDB-lite"/>
    </source>
</evidence>
<dbReference type="GeneTree" id="ENSGT00940000153912"/>
<feature type="compositionally biased region" description="Polar residues" evidence="3">
    <location>
        <begin position="189"/>
        <end position="225"/>
    </location>
</feature>
<name>A0A6I8QN11_XENTR</name>
<feature type="compositionally biased region" description="Polar residues" evidence="3">
    <location>
        <begin position="90"/>
        <end position="103"/>
    </location>
</feature>
<dbReference type="PANTHER" id="PTHR22461:SF1">
    <property type="entry name" value="SERINE-RICH COILED-COIL DOMAIN-CONTAINING PROTEIN 1"/>
    <property type="match status" value="1"/>
</dbReference>
<sequence length="766" mass="85203">MVDTFDLMGDLESRRSTLVSRLPIFRRSIGRRQDSLPSSPSSSNTVGLHSSSPSSTNSSSGSTGKRRSIFRTTSLSFHHRKENDQKIDPVSQNANISNGSQISHSCLPKLDVEEQVKTKGKSSISVYGSRRKKITRSVTEDFDKKKDHSGNRNVFTNCLGKNESDDSGFIDEQSKRSVKHSTRKLLPRSLSSHYRFSRPVSQCQSPSLTQSSGCSTEHQHTTGTDSPAVKPLLPSAAEKIENTEGSMHSPLISTDHTTAPHTPSDFTFMDDSASEADSLPNSGQQQLHNEHICHANATSQTFPCPAIIPEHIKETDILENGSHEDSIRLTKCKDGASMERLGSKPSVTSPSVYQPKVLLPISELSTNEFKANGTNIAGCHTGTSVSQNGGHSLSTENFPKKYEPTVDVHEIIPTKLKTHRSVSESKSISSAETPSAVAQHNHSRVNYANSFSPYRDWRSSERRIRSSSEGTAGSSRMTFRPKDGNTEESNSLRKQRTISTSSKMNSMDVLNNLGSCELDEDDLMLDLEFTEEQNLRRVCREDSFQSIVSCSALVLSHVEQTSETNKSKDEDVKVIETAKKNLALHLSKENEEDAKCPRVFQVPTSPSVEWPFPQEEITGLDTLPFRLMMQDCTSVKTLLLKMKRILQESADMSPASSTTSLPISPTAERSLPFKDIMKDECSMLKLQLKERDELILQLQEEVKKAQSLQTSAIAKQDKSTQTEFLSHDTQRNPTSTEGSIYKAIRPVHCFQHYQFKTNIWTQDAFH</sequence>
<reference evidence="4" key="1">
    <citation type="journal article" date="2010" name="Science">
        <title>The genome of the Western clawed frog Xenopus tropicalis.</title>
        <authorList>
            <person name="Hellsten U."/>
            <person name="Harland R.M."/>
            <person name="Gilchrist M.J."/>
            <person name="Hendrix D."/>
            <person name="Jurka J."/>
            <person name="Kapitonov V."/>
            <person name="Ovcharenko I."/>
            <person name="Putnam N.H."/>
            <person name="Shu S."/>
            <person name="Taher L."/>
            <person name="Blitz I.L."/>
            <person name="Blumberg B."/>
            <person name="Dichmann D.S."/>
            <person name="Dubchak I."/>
            <person name="Amaya E."/>
            <person name="Detter J.C."/>
            <person name="Fletcher R."/>
            <person name="Gerhard D.S."/>
            <person name="Goodstein D."/>
            <person name="Graves T."/>
            <person name="Grigoriev I.V."/>
            <person name="Grimwood J."/>
            <person name="Kawashima T."/>
            <person name="Lindquist E."/>
            <person name="Lucas S.M."/>
            <person name="Mead P.E."/>
            <person name="Mitros T."/>
            <person name="Ogino H."/>
            <person name="Ohta Y."/>
            <person name="Poliakov A.V."/>
            <person name="Pollet N."/>
            <person name="Robert J."/>
            <person name="Salamov A."/>
            <person name="Sater A.K."/>
            <person name="Schmutz J."/>
            <person name="Terry A."/>
            <person name="Vize P.D."/>
            <person name="Warren W.C."/>
            <person name="Wells D."/>
            <person name="Wills A."/>
            <person name="Wilson R.K."/>
            <person name="Zimmerman L.B."/>
            <person name="Zorn A.M."/>
            <person name="Grainger R."/>
            <person name="Grammer T."/>
            <person name="Khokha M.K."/>
            <person name="Richardson P.M."/>
            <person name="Rokhsar D.S."/>
        </authorList>
    </citation>
    <scope>NUCLEOTIDE SEQUENCE [LARGE SCALE GENOMIC DNA]</scope>
    <source>
        <strain evidence="4">Nigerian</strain>
    </source>
</reference>
<evidence type="ECO:0000256" key="2">
    <source>
        <dbReference type="ARBA" id="ARBA00023054"/>
    </source>
</evidence>
<reference evidence="4" key="2">
    <citation type="submission" date="2020-05" db="UniProtKB">
        <authorList>
            <consortium name="Ensembl"/>
        </authorList>
    </citation>
    <scope>IDENTIFICATION</scope>
</reference>
<feature type="compositionally biased region" description="Low complexity" evidence="3">
    <location>
        <begin position="424"/>
        <end position="435"/>
    </location>
</feature>
<dbReference type="Bgee" id="ENSXETG00000038781">
    <property type="expression patterns" value="Expressed in brain and 8 other cell types or tissues"/>
</dbReference>
<feature type="compositionally biased region" description="Low complexity" evidence="3">
    <location>
        <begin position="50"/>
        <end position="63"/>
    </location>
</feature>
<organism evidence="4">
    <name type="scientific">Xenopus tropicalis</name>
    <name type="common">Western clawed frog</name>
    <name type="synonym">Silurana tropicalis</name>
    <dbReference type="NCBI Taxonomy" id="8364"/>
    <lineage>
        <taxon>Eukaryota</taxon>
        <taxon>Metazoa</taxon>
        <taxon>Chordata</taxon>
        <taxon>Craniata</taxon>
        <taxon>Vertebrata</taxon>
        <taxon>Euteleostomi</taxon>
        <taxon>Amphibia</taxon>
        <taxon>Batrachia</taxon>
        <taxon>Anura</taxon>
        <taxon>Pipoidea</taxon>
        <taxon>Pipidae</taxon>
        <taxon>Xenopodinae</taxon>
        <taxon>Xenopus</taxon>
        <taxon>Silurana</taxon>
    </lineage>
</organism>
<gene>
    <name evidence="4" type="primary">ccser1</name>
</gene>
<comment type="similarity">
    <text evidence="1">Belongs to the CCSER family.</text>
</comment>
<accession>A0A6I8QN11</accession>
<feature type="region of interest" description="Disordered" evidence="3">
    <location>
        <begin position="165"/>
        <end position="231"/>
    </location>
</feature>
<protein>
    <submittedName>
        <fullName evidence="4">Coiled-coil serine rich protein 1</fullName>
    </submittedName>
</protein>
<evidence type="ECO:0000313" key="4">
    <source>
        <dbReference type="Ensembl" id="ENSXETP00000071013"/>
    </source>
</evidence>
<keyword evidence="2" id="KW-0175">Coiled coil</keyword>
<dbReference type="InParanoid" id="A0A6I8QN11"/>
<dbReference type="InterPro" id="IPR029627">
    <property type="entry name" value="CCSER"/>
</dbReference>
<feature type="region of interest" description="Disordered" evidence="3">
    <location>
        <begin position="417"/>
        <end position="444"/>
    </location>
</feature>
<dbReference type="FunCoup" id="A0A6I8QN11">
    <property type="interactions" value="213"/>
</dbReference>
<dbReference type="PANTHER" id="PTHR22461">
    <property type="entry name" value="SERINE-RICH COILED-COIL DOMAIN-CONTAINING PROTEIN 2-RELATED"/>
    <property type="match status" value="1"/>
</dbReference>
<feature type="compositionally biased region" description="Basic residues" evidence="3">
    <location>
        <begin position="176"/>
        <end position="186"/>
    </location>
</feature>
<evidence type="ECO:0000256" key="1">
    <source>
        <dbReference type="ARBA" id="ARBA00010949"/>
    </source>
</evidence>
<dbReference type="Ensembl" id="ENSXETT00000084060">
    <property type="protein sequence ID" value="ENSXETP00000071013"/>
    <property type="gene ID" value="ENSXETG00000038781"/>
</dbReference>
<proteinExistence type="inferred from homology"/>
<feature type="region of interest" description="Disordered" evidence="3">
    <location>
        <begin position="31"/>
        <end position="103"/>
    </location>
</feature>